<dbReference type="InterPro" id="IPR002081">
    <property type="entry name" value="Cryptochrome/DNA_photolyase_1"/>
</dbReference>
<dbReference type="EMBL" id="AP021888">
    <property type="protein sequence ID" value="BBP43161.1"/>
    <property type="molecule type" value="Genomic_DNA"/>
</dbReference>
<dbReference type="GO" id="GO:0043153">
    <property type="term" value="P:entrainment of circadian clock by photoperiod"/>
    <property type="evidence" value="ECO:0007669"/>
    <property type="project" value="TreeGrafter"/>
</dbReference>
<comment type="cofactor">
    <cofactor evidence="3">
        <name>FAD</name>
        <dbReference type="ChEBI" id="CHEBI:57692"/>
    </cofactor>
    <text evidence="3">Binds 1 FAD per subunit.</text>
</comment>
<dbReference type="Gene3D" id="1.10.579.10">
    <property type="entry name" value="DNA Cyclobutane Dipyrimidine Photolyase, subunit A, domain 3"/>
    <property type="match status" value="1"/>
</dbReference>
<dbReference type="GO" id="GO:0005737">
    <property type="term" value="C:cytoplasm"/>
    <property type="evidence" value="ECO:0007669"/>
    <property type="project" value="TreeGrafter"/>
</dbReference>
<accession>A0A6F8PM23</accession>
<dbReference type="RefSeq" id="WP_173290988.1">
    <property type="nucleotide sequence ID" value="NZ_AP021888.1"/>
</dbReference>
<gene>
    <name evidence="5" type="ORF">THMIRHAT_09070</name>
</gene>
<evidence type="ECO:0000256" key="3">
    <source>
        <dbReference type="PIRSR" id="PIRSR602081-1"/>
    </source>
</evidence>
<dbReference type="AlphaFoldDB" id="A0A6F8PM23"/>
<dbReference type="Proteomes" id="UP000501466">
    <property type="component" value="Chromosome"/>
</dbReference>
<dbReference type="GO" id="GO:0003677">
    <property type="term" value="F:DNA binding"/>
    <property type="evidence" value="ECO:0007669"/>
    <property type="project" value="TreeGrafter"/>
</dbReference>
<keyword evidence="6" id="KW-1185">Reference proteome</keyword>
<evidence type="ECO:0000259" key="4">
    <source>
        <dbReference type="Pfam" id="PF03441"/>
    </source>
</evidence>
<keyword evidence="1 3" id="KW-0285">Flavoprotein</keyword>
<feature type="binding site" evidence="3">
    <location>
        <begin position="107"/>
        <end position="114"/>
    </location>
    <ligand>
        <name>FAD</name>
        <dbReference type="ChEBI" id="CHEBI:57692"/>
    </ligand>
</feature>
<dbReference type="PANTHER" id="PTHR11455:SF18">
    <property type="entry name" value="SI:CH1073-390K14.1"/>
    <property type="match status" value="1"/>
</dbReference>
<dbReference type="InterPro" id="IPR005101">
    <property type="entry name" value="Cryptochr/Photolyase_FAD-bd"/>
</dbReference>
<keyword evidence="2 3" id="KW-0274">FAD</keyword>
<protein>
    <submittedName>
        <fullName evidence="5">Deoxyribodipyrimidine photo-lyase</fullName>
    </submittedName>
</protein>
<dbReference type="KEGG" id="tzo:THMIRHAT_09070"/>
<evidence type="ECO:0000313" key="6">
    <source>
        <dbReference type="Proteomes" id="UP000501466"/>
    </source>
</evidence>
<sequence>MQFFELSVTGKIDKVRLNGRSSQEKFLDWILEDTPFEPAPFNGGFDEAQRRLKNLNWQAYGKTRNHMDGAVSHLSPYIEHGLIEPHAILGFIDTNDDRIHAYHFLQQLSWRDFFQKKYQEDPKLIWQDMEPYKTGFRASEYSDKMPQDILLGKTNVAVINQFIRTLQTTGYLHNHARLYLASYVVHWRRVKWQTGAKWMLSYLIDGNLASNNYSWQWVASTGSSKPYIFNLDNVKKFAGEGLNLSGADNYPLVGSYDELKKRLFPHLQERIAV</sequence>
<dbReference type="SUPFAM" id="SSF48173">
    <property type="entry name" value="Cryptochrome/photolyase FAD-binding domain"/>
    <property type="match status" value="1"/>
</dbReference>
<dbReference type="GO" id="GO:0071949">
    <property type="term" value="F:FAD binding"/>
    <property type="evidence" value="ECO:0007669"/>
    <property type="project" value="TreeGrafter"/>
</dbReference>
<dbReference type="PANTHER" id="PTHR11455">
    <property type="entry name" value="CRYPTOCHROME"/>
    <property type="match status" value="1"/>
</dbReference>
<feature type="binding site" evidence="3">
    <location>
        <position position="104"/>
    </location>
    <ligand>
        <name>FAD</name>
        <dbReference type="ChEBI" id="CHEBI:57692"/>
    </ligand>
</feature>
<evidence type="ECO:0000256" key="2">
    <source>
        <dbReference type="ARBA" id="ARBA00022827"/>
    </source>
</evidence>
<name>A0A6F8PM23_9GAMM</name>
<evidence type="ECO:0000256" key="1">
    <source>
        <dbReference type="ARBA" id="ARBA00022630"/>
    </source>
</evidence>
<feature type="binding site" evidence="3">
    <location>
        <position position="60"/>
    </location>
    <ligand>
        <name>FAD</name>
        <dbReference type="ChEBI" id="CHEBI:57692"/>
    </ligand>
</feature>
<proteinExistence type="predicted"/>
<dbReference type="Gene3D" id="1.25.40.80">
    <property type="match status" value="1"/>
</dbReference>
<dbReference type="Pfam" id="PF03441">
    <property type="entry name" value="FAD_binding_7"/>
    <property type="match status" value="1"/>
</dbReference>
<evidence type="ECO:0000313" key="5">
    <source>
        <dbReference type="EMBL" id="BBP43161.1"/>
    </source>
</evidence>
<dbReference type="GO" id="GO:0003904">
    <property type="term" value="F:deoxyribodipyrimidine photo-lyase activity"/>
    <property type="evidence" value="ECO:0007669"/>
    <property type="project" value="TreeGrafter"/>
</dbReference>
<organism evidence="5 6">
    <name type="scientific">Thiosulfativibrio zosterae</name>
    <dbReference type="NCBI Taxonomy" id="2675053"/>
    <lineage>
        <taxon>Bacteria</taxon>
        <taxon>Pseudomonadati</taxon>
        <taxon>Pseudomonadota</taxon>
        <taxon>Gammaproteobacteria</taxon>
        <taxon>Thiotrichales</taxon>
        <taxon>Piscirickettsiaceae</taxon>
        <taxon>Thiosulfativibrio</taxon>
    </lineage>
</organism>
<reference evidence="6" key="1">
    <citation type="submission" date="2019-11" db="EMBL/GenBank/DDBJ databases">
        <title>Isolation and characterization of two novel species in the genus Thiomicrorhabdus.</title>
        <authorList>
            <person name="Mochizuki J."/>
            <person name="Kojima H."/>
            <person name="Fukui M."/>
        </authorList>
    </citation>
    <scope>NUCLEOTIDE SEQUENCE [LARGE SCALE GENOMIC DNA]</scope>
    <source>
        <strain evidence="6">AkT22</strain>
    </source>
</reference>
<dbReference type="GO" id="GO:0032922">
    <property type="term" value="P:circadian regulation of gene expression"/>
    <property type="evidence" value="ECO:0007669"/>
    <property type="project" value="TreeGrafter"/>
</dbReference>
<feature type="domain" description="Cryptochrome/DNA photolyase FAD-binding" evidence="4">
    <location>
        <begin position="104"/>
        <end position="235"/>
    </location>
</feature>
<keyword evidence="5" id="KW-0456">Lyase</keyword>
<dbReference type="InterPro" id="IPR036134">
    <property type="entry name" value="Crypto/Photolyase_FAD-like_sf"/>
</dbReference>